<reference evidence="7" key="1">
    <citation type="journal article" date="2014" name="Int. J. Syst. Evol. Microbiol.">
        <title>Complete genome sequence of Corynebacterium casei LMG S-19264T (=DSM 44701T), isolated from a smear-ripened cheese.</title>
        <authorList>
            <consortium name="US DOE Joint Genome Institute (JGI-PGF)"/>
            <person name="Walter F."/>
            <person name="Albersmeier A."/>
            <person name="Kalinowski J."/>
            <person name="Ruckert C."/>
        </authorList>
    </citation>
    <scope>NUCLEOTIDE SEQUENCE</scope>
    <source>
        <strain evidence="7">CGMCC 4.5737</strain>
    </source>
</reference>
<reference evidence="7" key="2">
    <citation type="submission" date="2020-09" db="EMBL/GenBank/DDBJ databases">
        <authorList>
            <person name="Sun Q."/>
            <person name="Zhou Y."/>
        </authorList>
    </citation>
    <scope>NUCLEOTIDE SEQUENCE</scope>
    <source>
        <strain evidence="7">CGMCC 4.5737</strain>
    </source>
</reference>
<comment type="caution">
    <text evidence="7">The sequence shown here is derived from an EMBL/GenBank/DDBJ whole genome shotgun (WGS) entry which is preliminary data.</text>
</comment>
<evidence type="ECO:0000313" key="8">
    <source>
        <dbReference type="Proteomes" id="UP000637578"/>
    </source>
</evidence>
<evidence type="ECO:0000256" key="3">
    <source>
        <dbReference type="ARBA" id="ARBA00018569"/>
    </source>
</evidence>
<evidence type="ECO:0000256" key="2">
    <source>
        <dbReference type="ARBA" id="ARBA00007637"/>
    </source>
</evidence>
<protein>
    <recommendedName>
        <fullName evidence="3">UDP-glucose 4-epimerase</fullName>
    </recommendedName>
    <alternativeName>
        <fullName evidence="5">Galactowaldenase</fullName>
    </alternativeName>
    <alternativeName>
        <fullName evidence="4">UDP-galactose 4-epimerase</fullName>
    </alternativeName>
</protein>
<dbReference type="Gene3D" id="3.90.25.10">
    <property type="entry name" value="UDP-galactose 4-epimerase, domain 1"/>
    <property type="match status" value="1"/>
</dbReference>
<dbReference type="AlphaFoldDB" id="A0A8J3FWC9"/>
<dbReference type="Pfam" id="PF01370">
    <property type="entry name" value="Epimerase"/>
    <property type="match status" value="1"/>
</dbReference>
<accession>A0A8J3FWC9</accession>
<sequence length="285" mass="30138">MRVLVTGASGYVGQAVVRALAAAGHQPIGLVHRVASSDLGGITWRRGDVLDVPSLRAAVDGVDAVVHLVALANVRESFEHPTRYYRVNVGGTTNVLDALADQVGPARLVLASTASVYGSPARQPITEDTLPDPNNPYAASKLAAEQAVAWQTRAGRLGAVTLRLFNVAGAVGEQGDQDDTRVITRACAVASGRVAGLDIYGDGSAVRDFVHVADVARAFVLALDTCRWGDYRVFNVGATPATVNEIVAVTESVARRPVPVTRHPAHPGEVREMRAATERIRRELG</sequence>
<dbReference type="Proteomes" id="UP000637578">
    <property type="component" value="Unassembled WGS sequence"/>
</dbReference>
<dbReference type="PANTHER" id="PTHR43725">
    <property type="entry name" value="UDP-GLUCOSE 4-EPIMERASE"/>
    <property type="match status" value="1"/>
</dbReference>
<organism evidence="7 8">
    <name type="scientific">Longimycelium tulufanense</name>
    <dbReference type="NCBI Taxonomy" id="907463"/>
    <lineage>
        <taxon>Bacteria</taxon>
        <taxon>Bacillati</taxon>
        <taxon>Actinomycetota</taxon>
        <taxon>Actinomycetes</taxon>
        <taxon>Pseudonocardiales</taxon>
        <taxon>Pseudonocardiaceae</taxon>
        <taxon>Longimycelium</taxon>
    </lineage>
</organism>
<evidence type="ECO:0000313" key="7">
    <source>
        <dbReference type="EMBL" id="GGM52232.1"/>
    </source>
</evidence>
<gene>
    <name evidence="7" type="primary">galE</name>
    <name evidence="7" type="ORF">GCM10012275_23980</name>
</gene>
<evidence type="ECO:0000256" key="4">
    <source>
        <dbReference type="ARBA" id="ARBA00031367"/>
    </source>
</evidence>
<dbReference type="PANTHER" id="PTHR43725:SF53">
    <property type="entry name" value="UDP-ARABINOSE 4-EPIMERASE 1"/>
    <property type="match status" value="1"/>
</dbReference>
<dbReference type="SUPFAM" id="SSF51735">
    <property type="entry name" value="NAD(P)-binding Rossmann-fold domains"/>
    <property type="match status" value="1"/>
</dbReference>
<evidence type="ECO:0000256" key="1">
    <source>
        <dbReference type="ARBA" id="ARBA00004947"/>
    </source>
</evidence>
<evidence type="ECO:0000259" key="6">
    <source>
        <dbReference type="Pfam" id="PF01370"/>
    </source>
</evidence>
<evidence type="ECO:0000256" key="5">
    <source>
        <dbReference type="ARBA" id="ARBA00033067"/>
    </source>
</evidence>
<dbReference type="RefSeq" id="WP_189056957.1">
    <property type="nucleotide sequence ID" value="NZ_BMMK01000009.1"/>
</dbReference>
<proteinExistence type="inferred from homology"/>
<name>A0A8J3FWC9_9PSEU</name>
<dbReference type="InterPro" id="IPR036291">
    <property type="entry name" value="NAD(P)-bd_dom_sf"/>
</dbReference>
<keyword evidence="8" id="KW-1185">Reference proteome</keyword>
<dbReference type="GO" id="GO:0033499">
    <property type="term" value="P:galactose catabolic process via UDP-galactose, Leloir pathway"/>
    <property type="evidence" value="ECO:0007669"/>
    <property type="project" value="TreeGrafter"/>
</dbReference>
<dbReference type="Gene3D" id="3.40.50.720">
    <property type="entry name" value="NAD(P)-binding Rossmann-like Domain"/>
    <property type="match status" value="1"/>
</dbReference>
<dbReference type="EMBL" id="BMMK01000009">
    <property type="protein sequence ID" value="GGM52232.1"/>
    <property type="molecule type" value="Genomic_DNA"/>
</dbReference>
<comment type="pathway">
    <text evidence="1">Carbohydrate metabolism; galactose metabolism.</text>
</comment>
<dbReference type="InterPro" id="IPR001509">
    <property type="entry name" value="Epimerase_deHydtase"/>
</dbReference>
<comment type="similarity">
    <text evidence="2">Belongs to the NAD(P)-dependent epimerase/dehydratase family.</text>
</comment>
<feature type="domain" description="NAD-dependent epimerase/dehydratase" evidence="6">
    <location>
        <begin position="3"/>
        <end position="237"/>
    </location>
</feature>